<protein>
    <submittedName>
        <fullName evidence="8">SARP family transcriptional regulator</fullName>
    </submittedName>
</protein>
<evidence type="ECO:0000259" key="6">
    <source>
        <dbReference type="PROSITE" id="PS50943"/>
    </source>
</evidence>
<dbReference type="SMART" id="SM00028">
    <property type="entry name" value="TPR"/>
    <property type="match status" value="6"/>
</dbReference>
<dbReference type="SMART" id="SM01043">
    <property type="entry name" value="BTAD"/>
    <property type="match status" value="1"/>
</dbReference>
<gene>
    <name evidence="8" type="ORF">Ari01nite_05960</name>
</gene>
<evidence type="ECO:0000313" key="8">
    <source>
        <dbReference type="EMBL" id="GIE93131.1"/>
    </source>
</evidence>
<comment type="similarity">
    <text evidence="1">Belongs to the AfsR/DnrI/RedD regulatory family.</text>
</comment>
<dbReference type="InterPro" id="IPR010982">
    <property type="entry name" value="Lambda_DNA-bd_dom_sf"/>
</dbReference>
<evidence type="ECO:0000256" key="1">
    <source>
        <dbReference type="ARBA" id="ARBA00005820"/>
    </source>
</evidence>
<keyword evidence="2" id="KW-0805">Transcription regulation</keyword>
<dbReference type="SUPFAM" id="SSF47413">
    <property type="entry name" value="lambda repressor-like DNA-binding domains"/>
    <property type="match status" value="1"/>
</dbReference>
<dbReference type="Pfam" id="PF00486">
    <property type="entry name" value="Trans_reg_C"/>
    <property type="match status" value="1"/>
</dbReference>
<dbReference type="PRINTS" id="PR00364">
    <property type="entry name" value="DISEASERSIST"/>
</dbReference>
<accession>A0A919JY69</accession>
<feature type="domain" description="HTH cro/C1-type" evidence="6">
    <location>
        <begin position="15"/>
        <end position="70"/>
    </location>
</feature>
<evidence type="ECO:0000259" key="7">
    <source>
        <dbReference type="PROSITE" id="PS51755"/>
    </source>
</evidence>
<dbReference type="Gene3D" id="1.10.260.40">
    <property type="entry name" value="lambda repressor-like DNA-binding domains"/>
    <property type="match status" value="1"/>
</dbReference>
<evidence type="ECO:0000256" key="2">
    <source>
        <dbReference type="ARBA" id="ARBA00023015"/>
    </source>
</evidence>
<feature type="DNA-binding region" description="OmpR/PhoB-type" evidence="5">
    <location>
        <begin position="94"/>
        <end position="195"/>
    </location>
</feature>
<dbReference type="Proteomes" id="UP000636960">
    <property type="component" value="Unassembled WGS sequence"/>
</dbReference>
<dbReference type="SMART" id="SM00530">
    <property type="entry name" value="HTH_XRE"/>
    <property type="match status" value="1"/>
</dbReference>
<sequence length="1148" mass="121522">MTDGATAGRELARLLREFRRAAGLTQQDLATRAGLSAAAIRDLEQCRTRQPRPDSIDALAGALRLGPAEVALLRAAARRASVHRIVPPAAAGTREIRALGPLTVHLRTGHLGAGELDLGGPGPRTLLGRLALTPGTPVARAELIELLWPGEVPDSAVNLVQTYVSRLRRVLEPHRPPRAAAGVVNLAPGGYRLVVGPDQLDVVRFRQLTAEAREQAADRPAAAGELLDRALAGWRDDPVSDVEGLREHPAAVALIEEWIAAALLRADLAHADLAHPDLAHEAALRALRILADRHPLHEAVAGRLMLALAATGRQADALDAYDAVRRRLAEQLGIDPGPGLADARLRVLRGGTAAVISPVDNRPTPFQVPAAPGDFTGRETELRDVLAATVAGVVHAIAGVAGVGKTALVRTLADRLRADFPDGQLHVDLLGAGNRPLRPAEALGRLLRALGLDPDPRDDEAELAGLYRSALAERRVLIVLDNARDAGQVRPLLPGPGRCATLVTSRRRLPHLEGARLLDLDLLPAADALDLLAAVAGPERVAADPLAAEALVAACGRLPLAIRIAGARLAGRPGWDLRAFLDRLGDQRRRLDELSIGDLDVRATFQLSLADLAAPLARAFRLLALAPGADFGPEAAAAVLDTDPATAERQVGELLDANLLEQAGPDRFRFHDLIRLFAHQQAVADEPATVRTAAVRRLLEWYQDRAAAGVEALGPTVVRLPQRRPLPAAPVTADDAKRWLALEMPNLVAAVEHAAEHGPGELAWELADLLRGYFFNQRTAPPWLATAEAGLAAAQAAGNAMAEAAMHQTLAQALWSIGDLREARTHYRLGLQRAEQSGWLPGVGYQLHNLGLVEVALGETAAARDHYLRSLEVCERLGLDAVRAVTLNDLGMMCWEQGALDEAIAYLADAMDLNGRRGHPNGEAVNRTNISIVLRDQGLFDAARQHLEAAEEHWTKNGSKYGELAALDERGQWHVWTGNAEEGIHLARRTLDLAGTVKDRTYQAGASASLGEALLAAGDASAAVRHLRYAYDTARDIGAAHLHIRAQAGLAAAEAAAGSVAAAQQNAAAALEAARAAGYRVLEIDALLALAAARLTAGQPTAAAEAATEALTLAGAIEAPPRADRAAALVAAARRMRPGPRSLAAAES</sequence>
<evidence type="ECO:0000313" key="9">
    <source>
        <dbReference type="Proteomes" id="UP000636960"/>
    </source>
</evidence>
<dbReference type="RefSeq" id="WP_203778972.1">
    <property type="nucleotide sequence ID" value="NZ_BOMV01000005.1"/>
</dbReference>
<dbReference type="GO" id="GO:0006355">
    <property type="term" value="P:regulation of DNA-templated transcription"/>
    <property type="evidence" value="ECO:0007669"/>
    <property type="project" value="InterPro"/>
</dbReference>
<dbReference type="EMBL" id="BOMV01000005">
    <property type="protein sequence ID" value="GIE93131.1"/>
    <property type="molecule type" value="Genomic_DNA"/>
</dbReference>
<keyword evidence="9" id="KW-1185">Reference proteome</keyword>
<dbReference type="Gene3D" id="3.40.50.300">
    <property type="entry name" value="P-loop containing nucleotide triphosphate hydrolases"/>
    <property type="match status" value="1"/>
</dbReference>
<dbReference type="Gene3D" id="1.10.10.10">
    <property type="entry name" value="Winged helix-like DNA-binding domain superfamily/Winged helix DNA-binding domain"/>
    <property type="match status" value="1"/>
</dbReference>
<feature type="domain" description="OmpR/PhoB-type" evidence="7">
    <location>
        <begin position="94"/>
        <end position="195"/>
    </location>
</feature>
<evidence type="ECO:0000256" key="5">
    <source>
        <dbReference type="PROSITE-ProRule" id="PRU01091"/>
    </source>
</evidence>
<dbReference type="Pfam" id="PF03704">
    <property type="entry name" value="BTAD"/>
    <property type="match status" value="1"/>
</dbReference>
<dbReference type="InterPro" id="IPR016032">
    <property type="entry name" value="Sig_transdc_resp-reg_C-effctor"/>
</dbReference>
<dbReference type="Pfam" id="PF13401">
    <property type="entry name" value="AAA_22"/>
    <property type="match status" value="1"/>
</dbReference>
<dbReference type="InterPro" id="IPR027417">
    <property type="entry name" value="P-loop_NTPase"/>
</dbReference>
<dbReference type="PANTHER" id="PTHR35807:SF1">
    <property type="entry name" value="TRANSCRIPTIONAL REGULATOR REDD"/>
    <property type="match status" value="1"/>
</dbReference>
<dbReference type="InterPro" id="IPR036388">
    <property type="entry name" value="WH-like_DNA-bd_sf"/>
</dbReference>
<organism evidence="8 9">
    <name type="scientific">Paractinoplanes rishiriensis</name>
    <dbReference type="NCBI Taxonomy" id="1050105"/>
    <lineage>
        <taxon>Bacteria</taxon>
        <taxon>Bacillati</taxon>
        <taxon>Actinomycetota</taxon>
        <taxon>Actinomycetes</taxon>
        <taxon>Micromonosporales</taxon>
        <taxon>Micromonosporaceae</taxon>
        <taxon>Paractinoplanes</taxon>
    </lineage>
</organism>
<dbReference type="SUPFAM" id="SSF46894">
    <property type="entry name" value="C-terminal effector domain of the bipartite response regulators"/>
    <property type="match status" value="1"/>
</dbReference>
<dbReference type="GO" id="GO:0003677">
    <property type="term" value="F:DNA binding"/>
    <property type="evidence" value="ECO:0007669"/>
    <property type="project" value="UniProtKB-UniRule"/>
</dbReference>
<dbReference type="AlphaFoldDB" id="A0A919JY69"/>
<dbReference type="InterPro" id="IPR019734">
    <property type="entry name" value="TPR_rpt"/>
</dbReference>
<dbReference type="SUPFAM" id="SSF52540">
    <property type="entry name" value="P-loop containing nucleoside triphosphate hydrolases"/>
    <property type="match status" value="1"/>
</dbReference>
<reference evidence="8" key="1">
    <citation type="submission" date="2021-01" db="EMBL/GenBank/DDBJ databases">
        <title>Whole genome shotgun sequence of Actinoplanes rishiriensis NBRC 108556.</title>
        <authorList>
            <person name="Komaki H."/>
            <person name="Tamura T."/>
        </authorList>
    </citation>
    <scope>NUCLEOTIDE SEQUENCE</scope>
    <source>
        <strain evidence="8">NBRC 108556</strain>
    </source>
</reference>
<dbReference type="InterPro" id="IPR051677">
    <property type="entry name" value="AfsR-DnrI-RedD_regulator"/>
</dbReference>
<name>A0A919JY69_9ACTN</name>
<dbReference type="CDD" id="cd15831">
    <property type="entry name" value="BTAD"/>
    <property type="match status" value="1"/>
</dbReference>
<dbReference type="InterPro" id="IPR005158">
    <property type="entry name" value="BTAD"/>
</dbReference>
<dbReference type="Gene3D" id="1.25.40.10">
    <property type="entry name" value="Tetratricopeptide repeat domain"/>
    <property type="match status" value="3"/>
</dbReference>
<dbReference type="CDD" id="cd00093">
    <property type="entry name" value="HTH_XRE"/>
    <property type="match status" value="1"/>
</dbReference>
<dbReference type="SUPFAM" id="SSF48452">
    <property type="entry name" value="TPR-like"/>
    <property type="match status" value="3"/>
</dbReference>
<dbReference type="GO" id="GO:0000160">
    <property type="term" value="P:phosphorelay signal transduction system"/>
    <property type="evidence" value="ECO:0007669"/>
    <property type="project" value="InterPro"/>
</dbReference>
<dbReference type="InterPro" id="IPR001387">
    <property type="entry name" value="Cro/C1-type_HTH"/>
</dbReference>
<proteinExistence type="inferred from homology"/>
<evidence type="ECO:0000256" key="4">
    <source>
        <dbReference type="ARBA" id="ARBA00023163"/>
    </source>
</evidence>
<comment type="caution">
    <text evidence="8">The sequence shown here is derived from an EMBL/GenBank/DDBJ whole genome shotgun (WGS) entry which is preliminary data.</text>
</comment>
<dbReference type="PROSITE" id="PS51755">
    <property type="entry name" value="OMPR_PHOB"/>
    <property type="match status" value="1"/>
</dbReference>
<keyword evidence="4" id="KW-0804">Transcription</keyword>
<keyword evidence="3 5" id="KW-0238">DNA-binding</keyword>
<dbReference type="PROSITE" id="PS50943">
    <property type="entry name" value="HTH_CROC1"/>
    <property type="match status" value="1"/>
</dbReference>
<evidence type="ECO:0000256" key="3">
    <source>
        <dbReference type="ARBA" id="ARBA00023125"/>
    </source>
</evidence>
<dbReference type="InterPro" id="IPR001867">
    <property type="entry name" value="OmpR/PhoB-type_DNA-bd"/>
</dbReference>
<dbReference type="SMART" id="SM00862">
    <property type="entry name" value="Trans_reg_C"/>
    <property type="match status" value="1"/>
</dbReference>
<dbReference type="InterPro" id="IPR011990">
    <property type="entry name" value="TPR-like_helical_dom_sf"/>
</dbReference>
<dbReference type="InterPro" id="IPR049945">
    <property type="entry name" value="AAA_22"/>
</dbReference>
<dbReference type="Pfam" id="PF13424">
    <property type="entry name" value="TPR_12"/>
    <property type="match status" value="1"/>
</dbReference>
<dbReference type="GO" id="GO:0016887">
    <property type="term" value="F:ATP hydrolysis activity"/>
    <property type="evidence" value="ECO:0007669"/>
    <property type="project" value="InterPro"/>
</dbReference>
<dbReference type="PANTHER" id="PTHR35807">
    <property type="entry name" value="TRANSCRIPTIONAL REGULATOR REDD-RELATED"/>
    <property type="match status" value="1"/>
</dbReference>
<dbReference type="Pfam" id="PF13560">
    <property type="entry name" value="HTH_31"/>
    <property type="match status" value="1"/>
</dbReference>